<accession>A0A6H0WIZ2</accession>
<proteinExistence type="predicted"/>
<sequence length="87" mass="9980">MSNVKAMGLHIEGVLFNENGTKFTYEDFIKLIESNGIEFCGLTCAITDEGEFLDQTGKKFAKDKPIKFNRKEEFYEVTNYEPVELSK</sequence>
<evidence type="ECO:0000313" key="2">
    <source>
        <dbReference type="Proteomes" id="UP000501914"/>
    </source>
</evidence>
<evidence type="ECO:0000313" key="1">
    <source>
        <dbReference type="EMBL" id="QIW80104.1"/>
    </source>
</evidence>
<gene>
    <name evidence="1" type="ORF">G4P54_09945</name>
</gene>
<protein>
    <submittedName>
        <fullName evidence="1">Uncharacterized protein</fullName>
    </submittedName>
</protein>
<organism evidence="1 2">
    <name type="scientific">Bacillus tequilensis</name>
    <dbReference type="NCBI Taxonomy" id="227866"/>
    <lineage>
        <taxon>Bacteria</taxon>
        <taxon>Bacillati</taxon>
        <taxon>Bacillota</taxon>
        <taxon>Bacilli</taxon>
        <taxon>Bacillales</taxon>
        <taxon>Bacillaceae</taxon>
        <taxon>Bacillus</taxon>
    </lineage>
</organism>
<keyword evidence="2" id="KW-1185">Reference proteome</keyword>
<dbReference type="EMBL" id="CP048852">
    <property type="protein sequence ID" value="QIW80104.1"/>
    <property type="molecule type" value="Genomic_DNA"/>
</dbReference>
<dbReference type="KEGG" id="bteq:G4P54_09945"/>
<dbReference type="RefSeq" id="WP_167872548.1">
    <property type="nucleotide sequence ID" value="NZ_CP048852.1"/>
</dbReference>
<dbReference type="Proteomes" id="UP000501914">
    <property type="component" value="Chromosome"/>
</dbReference>
<name>A0A6H0WIZ2_9BACI</name>
<reference evidence="1 2" key="1">
    <citation type="submission" date="2020-02" db="EMBL/GenBank/DDBJ databases">
        <title>Genome sequencing, annotation and comparative genomic analysis of Bacillus tequilensis EA-CB0015, an effective biological control agent against Pseudocercospora fijiensis in banana plants.</title>
        <authorList>
            <person name="Cuellar-Gaviria T.Z."/>
            <person name="Ju K.-S."/>
            <person name="Villegas-Escobar V."/>
        </authorList>
    </citation>
    <scope>NUCLEOTIDE SEQUENCE [LARGE SCALE GENOMIC DNA]</scope>
    <source>
        <strain evidence="1 2">EA-CB0015</strain>
    </source>
</reference>
<dbReference type="AlphaFoldDB" id="A0A6H0WIZ2"/>